<sequence>MYKTTILSQILYLITFIFFGCKSVDEKINFSHQKINSNIIIRSASDNKNSIIRIQFPSKLTLTNNSKICDIDFLVLEYKYANIASTKNYNIAYYTENKGKLTRVKNNKKKTISPNTSIDYIVHTRHYVDSSRATQKHFEPYVDRMLKENKDTLHIGTVTEFKQKHKDLFEMLTKNDSISIQLLDNGKFGKRITVPIEW</sequence>
<name>A0ABP1F7A0_9FLAO</name>
<dbReference type="EMBL" id="CAXJIO010000018">
    <property type="protein sequence ID" value="CAL2104599.1"/>
    <property type="molecule type" value="Genomic_DNA"/>
</dbReference>
<evidence type="ECO:0000313" key="2">
    <source>
        <dbReference type="Proteomes" id="UP001497527"/>
    </source>
</evidence>
<keyword evidence="2" id="KW-1185">Reference proteome</keyword>
<evidence type="ECO:0000313" key="1">
    <source>
        <dbReference type="EMBL" id="CAL2104599.1"/>
    </source>
</evidence>
<dbReference type="PROSITE" id="PS51257">
    <property type="entry name" value="PROKAR_LIPOPROTEIN"/>
    <property type="match status" value="1"/>
</dbReference>
<reference evidence="1 2" key="1">
    <citation type="submission" date="2024-05" db="EMBL/GenBank/DDBJ databases">
        <authorList>
            <person name="Duchaud E."/>
        </authorList>
    </citation>
    <scope>NUCLEOTIDE SEQUENCE [LARGE SCALE GENOMIC DNA]</scope>
    <source>
        <strain evidence="1">Ena-SAMPLE-TAB-13-05-2024-13:56:06:370-140308</strain>
    </source>
</reference>
<evidence type="ECO:0008006" key="3">
    <source>
        <dbReference type="Google" id="ProtNLM"/>
    </source>
</evidence>
<protein>
    <recommendedName>
        <fullName evidence="3">Lipoprotein</fullName>
    </recommendedName>
</protein>
<organism evidence="1 2">
    <name type="scientific">Tenacibaculum polynesiense</name>
    <dbReference type="NCBI Taxonomy" id="3137857"/>
    <lineage>
        <taxon>Bacteria</taxon>
        <taxon>Pseudomonadati</taxon>
        <taxon>Bacteroidota</taxon>
        <taxon>Flavobacteriia</taxon>
        <taxon>Flavobacteriales</taxon>
        <taxon>Flavobacteriaceae</taxon>
        <taxon>Tenacibaculum</taxon>
    </lineage>
</organism>
<dbReference type="Proteomes" id="UP001497527">
    <property type="component" value="Unassembled WGS sequence"/>
</dbReference>
<comment type="caution">
    <text evidence="1">The sequence shown here is derived from an EMBL/GenBank/DDBJ whole genome shotgun (WGS) entry which is preliminary data.</text>
</comment>
<dbReference type="RefSeq" id="WP_348721693.1">
    <property type="nucleotide sequence ID" value="NZ_CAXJIO010000018.1"/>
</dbReference>
<accession>A0ABP1F7A0</accession>
<gene>
    <name evidence="1" type="ORF">T190423A01A_90024</name>
</gene>
<proteinExistence type="predicted"/>